<dbReference type="RefSeq" id="WP_090926694.1">
    <property type="nucleotide sequence ID" value="NZ_FOTY01000009.1"/>
</dbReference>
<proteinExistence type="predicted"/>
<dbReference type="STRING" id="266892.SAMN04488054_10918"/>
<protein>
    <submittedName>
        <fullName evidence="1">Uncharacterized protein</fullName>
    </submittedName>
</protein>
<keyword evidence="2" id="KW-1185">Reference proteome</keyword>
<reference evidence="1 2" key="1">
    <citation type="submission" date="2016-10" db="EMBL/GenBank/DDBJ databases">
        <authorList>
            <person name="de Groot N.N."/>
        </authorList>
    </citation>
    <scope>NUCLEOTIDE SEQUENCE [LARGE SCALE GENOMIC DNA]</scope>
    <source>
        <strain evidence="1 2">CGMCC 1.6134</strain>
    </source>
</reference>
<dbReference type="EMBL" id="FOTY01000009">
    <property type="protein sequence ID" value="SFL94996.1"/>
    <property type="molecule type" value="Genomic_DNA"/>
</dbReference>
<gene>
    <name evidence="1" type="ORF">SAMN04488054_10918</name>
</gene>
<name>A0A1I4LW28_9BACI</name>
<dbReference type="OrthoDB" id="1652311at2"/>
<evidence type="ECO:0000313" key="1">
    <source>
        <dbReference type="EMBL" id="SFL94996.1"/>
    </source>
</evidence>
<dbReference type="Proteomes" id="UP000199668">
    <property type="component" value="Unassembled WGS sequence"/>
</dbReference>
<dbReference type="AlphaFoldDB" id="A0A1I4LW28"/>
<organism evidence="1 2">
    <name type="scientific">Salibacterium qingdaonense</name>
    <dbReference type="NCBI Taxonomy" id="266892"/>
    <lineage>
        <taxon>Bacteria</taxon>
        <taxon>Bacillati</taxon>
        <taxon>Bacillota</taxon>
        <taxon>Bacilli</taxon>
        <taxon>Bacillales</taxon>
        <taxon>Bacillaceae</taxon>
    </lineage>
</organism>
<sequence>MLGSADILMPVDNPTEHSMTHYTKLIEKLKEKLPNAQLHVLSAPPATEEAIKKEHSTFVEEDA</sequence>
<dbReference type="SUPFAM" id="SSF52266">
    <property type="entry name" value="SGNH hydrolase"/>
    <property type="match status" value="1"/>
</dbReference>
<evidence type="ECO:0000313" key="2">
    <source>
        <dbReference type="Proteomes" id="UP000199668"/>
    </source>
</evidence>
<accession>A0A1I4LW28</accession>